<name>A0ABU1P5H2_9BACL</name>
<organism evidence="2 3">
    <name type="scientific">Paenibacillus qinlingensis</name>
    <dbReference type="NCBI Taxonomy" id="1837343"/>
    <lineage>
        <taxon>Bacteria</taxon>
        <taxon>Bacillati</taxon>
        <taxon>Bacillota</taxon>
        <taxon>Bacilli</taxon>
        <taxon>Bacillales</taxon>
        <taxon>Paenibacillaceae</taxon>
        <taxon>Paenibacillus</taxon>
    </lineage>
</organism>
<keyword evidence="1" id="KW-1133">Transmembrane helix</keyword>
<feature type="transmembrane region" description="Helical" evidence="1">
    <location>
        <begin position="47"/>
        <end position="64"/>
    </location>
</feature>
<dbReference type="Pfam" id="PF06127">
    <property type="entry name" value="Mpo1-like"/>
    <property type="match status" value="1"/>
</dbReference>
<dbReference type="Proteomes" id="UP001267290">
    <property type="component" value="Unassembled WGS sequence"/>
</dbReference>
<reference evidence="2 3" key="1">
    <citation type="submission" date="2023-07" db="EMBL/GenBank/DDBJ databases">
        <title>Sorghum-associated microbial communities from plants grown in Nebraska, USA.</title>
        <authorList>
            <person name="Schachtman D."/>
        </authorList>
    </citation>
    <scope>NUCLEOTIDE SEQUENCE [LARGE SCALE GENOMIC DNA]</scope>
    <source>
        <strain evidence="2 3">CC258</strain>
    </source>
</reference>
<gene>
    <name evidence="2" type="ORF">J2736_006248</name>
</gene>
<evidence type="ECO:0008006" key="4">
    <source>
        <dbReference type="Google" id="ProtNLM"/>
    </source>
</evidence>
<keyword evidence="1" id="KW-0812">Transmembrane</keyword>
<evidence type="ECO:0000313" key="2">
    <source>
        <dbReference type="EMBL" id="MDR6555005.1"/>
    </source>
</evidence>
<proteinExistence type="predicted"/>
<protein>
    <recommendedName>
        <fullName evidence="4">DUF962 domain-containing protein</fullName>
    </recommendedName>
</protein>
<keyword evidence="1" id="KW-0472">Membrane</keyword>
<evidence type="ECO:0000313" key="3">
    <source>
        <dbReference type="Proteomes" id="UP001267290"/>
    </source>
</evidence>
<feature type="transmembrane region" description="Helical" evidence="1">
    <location>
        <begin position="76"/>
        <end position="95"/>
    </location>
</feature>
<dbReference type="EMBL" id="JAVDSB010000022">
    <property type="protein sequence ID" value="MDR6555005.1"/>
    <property type="molecule type" value="Genomic_DNA"/>
</dbReference>
<evidence type="ECO:0000256" key="1">
    <source>
        <dbReference type="SAM" id="Phobius"/>
    </source>
</evidence>
<sequence length="101" mass="12171">MRDKLKFDLIQYQKAHQNKWNQILHYFAFLCAFLAWIFLFINLKVTLCLGVCHYILSWIGHFYFEKNKPASFKRPLLGFYAGFTWFFLRSIELVTGRKVLP</sequence>
<comment type="caution">
    <text evidence="2">The sequence shown here is derived from an EMBL/GenBank/DDBJ whole genome shotgun (WGS) entry which is preliminary data.</text>
</comment>
<feature type="transmembrane region" description="Helical" evidence="1">
    <location>
        <begin position="23"/>
        <end position="41"/>
    </location>
</feature>
<accession>A0ABU1P5H2</accession>
<dbReference type="InterPro" id="IPR009305">
    <property type="entry name" value="Mpo1-like"/>
</dbReference>
<keyword evidence="3" id="KW-1185">Reference proteome</keyword>
<dbReference type="RefSeq" id="WP_310502407.1">
    <property type="nucleotide sequence ID" value="NZ_JAVDSB010000022.1"/>
</dbReference>